<dbReference type="RefSeq" id="WP_379050681.1">
    <property type="nucleotide sequence ID" value="NZ_JBHUIK010000001.1"/>
</dbReference>
<keyword evidence="2" id="KW-1185">Reference proteome</keyword>
<gene>
    <name evidence="1" type="ORF">ACFSKK_06580</name>
</gene>
<dbReference type="EMBL" id="JBHUIK010000001">
    <property type="protein sequence ID" value="MFD2213357.1"/>
    <property type="molecule type" value="Genomic_DNA"/>
</dbReference>
<evidence type="ECO:0000313" key="2">
    <source>
        <dbReference type="Proteomes" id="UP001597318"/>
    </source>
</evidence>
<comment type="caution">
    <text evidence="1">The sequence shown here is derived from an EMBL/GenBank/DDBJ whole genome shotgun (WGS) entry which is preliminary data.</text>
</comment>
<evidence type="ECO:0000313" key="1">
    <source>
        <dbReference type="EMBL" id="MFD2213357.1"/>
    </source>
</evidence>
<organism evidence="1 2">
    <name type="scientific">Metabacillus endolithicus</name>
    <dbReference type="NCBI Taxonomy" id="1535204"/>
    <lineage>
        <taxon>Bacteria</taxon>
        <taxon>Bacillati</taxon>
        <taxon>Bacillota</taxon>
        <taxon>Bacilli</taxon>
        <taxon>Bacillales</taxon>
        <taxon>Bacillaceae</taxon>
        <taxon>Metabacillus</taxon>
    </lineage>
</organism>
<reference evidence="2" key="1">
    <citation type="journal article" date="2019" name="Int. J. Syst. Evol. Microbiol.">
        <title>The Global Catalogue of Microorganisms (GCM) 10K type strain sequencing project: providing services to taxonomists for standard genome sequencing and annotation.</title>
        <authorList>
            <consortium name="The Broad Institute Genomics Platform"/>
            <consortium name="The Broad Institute Genome Sequencing Center for Infectious Disease"/>
            <person name="Wu L."/>
            <person name="Ma J."/>
        </authorList>
    </citation>
    <scope>NUCLEOTIDE SEQUENCE [LARGE SCALE GENOMIC DNA]</scope>
    <source>
        <strain evidence="2">CGMCC 1.15474</strain>
    </source>
</reference>
<dbReference type="Proteomes" id="UP001597318">
    <property type="component" value="Unassembled WGS sequence"/>
</dbReference>
<name>A0ABW5BUB2_9BACI</name>
<proteinExistence type="predicted"/>
<sequence length="262" mass="30190">MNDHHENREFCCPEVVPPGAPDDFCIPEECCPDQIPTPKYPSATTCLPEEVQRELEERIAVVNRLLLDLALSGEQPEEARRAAFDGLMGQFIKVKLTCEEKLLTKKRLTVKKKRELKKKLIARRPQGCVDLVGFDFVQLRKDDQFFVVPFTKICQIKSDEPTCERMDEPELLNIDPCFRRALAYRFGETVSSSPELIQLFFRLRLSNFLLLLLDKKVTIKLDNHLVTGTVVHATHESITLCKNEKETREIPLAAICYMKFHE</sequence>
<protein>
    <submittedName>
        <fullName evidence="1">Uncharacterized protein</fullName>
    </submittedName>
</protein>
<accession>A0ABW5BUB2</accession>